<evidence type="ECO:0000256" key="1">
    <source>
        <dbReference type="SAM" id="MobiDB-lite"/>
    </source>
</evidence>
<protein>
    <recommendedName>
        <fullName evidence="4">Mos1 transposase HTH domain-containing protein</fullName>
    </recommendedName>
</protein>
<gene>
    <name evidence="2" type="ORF">ANN_01466</name>
</gene>
<sequence>MSPFSMWHQKARHGHDGLVEACGETALPYRTVARWVRAFNEGRDHVENKARQGRPSVSEKELQTVSALLDGDRRQTVADRGSLPDMGGTGEIKYPGRTKTSMGREDSVGVVKPTSLGKVTLKSSQGEEGSPRRSEANPSRRYPEPKPSPHSGGWA</sequence>
<dbReference type="Proteomes" id="UP001148838">
    <property type="component" value="Unassembled WGS sequence"/>
</dbReference>
<name>A0ABQ8TTQ7_PERAM</name>
<reference evidence="2 3" key="1">
    <citation type="journal article" date="2022" name="Allergy">
        <title>Genome assembly and annotation of Periplaneta americana reveal a comprehensive cockroach allergen profile.</title>
        <authorList>
            <person name="Wang L."/>
            <person name="Xiong Q."/>
            <person name="Saelim N."/>
            <person name="Wang L."/>
            <person name="Nong W."/>
            <person name="Wan A.T."/>
            <person name="Shi M."/>
            <person name="Liu X."/>
            <person name="Cao Q."/>
            <person name="Hui J.H.L."/>
            <person name="Sookrung N."/>
            <person name="Leung T.F."/>
            <person name="Tungtrongchitr A."/>
            <person name="Tsui S.K.W."/>
        </authorList>
    </citation>
    <scope>NUCLEOTIDE SEQUENCE [LARGE SCALE GENOMIC DNA]</scope>
    <source>
        <strain evidence="2">PWHHKU_190912</strain>
    </source>
</reference>
<evidence type="ECO:0008006" key="4">
    <source>
        <dbReference type="Google" id="ProtNLM"/>
    </source>
</evidence>
<feature type="region of interest" description="Disordered" evidence="1">
    <location>
        <begin position="74"/>
        <end position="155"/>
    </location>
</feature>
<accession>A0ABQ8TTQ7</accession>
<proteinExistence type="predicted"/>
<organism evidence="2 3">
    <name type="scientific">Periplaneta americana</name>
    <name type="common">American cockroach</name>
    <name type="synonym">Blatta americana</name>
    <dbReference type="NCBI Taxonomy" id="6978"/>
    <lineage>
        <taxon>Eukaryota</taxon>
        <taxon>Metazoa</taxon>
        <taxon>Ecdysozoa</taxon>
        <taxon>Arthropoda</taxon>
        <taxon>Hexapoda</taxon>
        <taxon>Insecta</taxon>
        <taxon>Pterygota</taxon>
        <taxon>Neoptera</taxon>
        <taxon>Polyneoptera</taxon>
        <taxon>Dictyoptera</taxon>
        <taxon>Blattodea</taxon>
        <taxon>Blattoidea</taxon>
        <taxon>Blattidae</taxon>
        <taxon>Blattinae</taxon>
        <taxon>Periplaneta</taxon>
    </lineage>
</organism>
<evidence type="ECO:0000313" key="3">
    <source>
        <dbReference type="Proteomes" id="UP001148838"/>
    </source>
</evidence>
<dbReference type="EMBL" id="JAJSOF020000003">
    <property type="protein sequence ID" value="KAJ4450059.1"/>
    <property type="molecule type" value="Genomic_DNA"/>
</dbReference>
<keyword evidence="3" id="KW-1185">Reference proteome</keyword>
<comment type="caution">
    <text evidence="2">The sequence shown here is derived from an EMBL/GenBank/DDBJ whole genome shotgun (WGS) entry which is preliminary data.</text>
</comment>
<evidence type="ECO:0000313" key="2">
    <source>
        <dbReference type="EMBL" id="KAJ4450059.1"/>
    </source>
</evidence>